<keyword evidence="2" id="KW-0813">Transport</keyword>
<protein>
    <submittedName>
        <fullName evidence="4">V-type ATP synthase subunit D</fullName>
    </submittedName>
</protein>
<evidence type="ECO:0000313" key="4">
    <source>
        <dbReference type="EMBL" id="MBK1704324.1"/>
    </source>
</evidence>
<accession>A0AAJ0U2Z8</accession>
<dbReference type="EMBL" id="NRSJ01000009">
    <property type="protein sequence ID" value="MBK1704324.1"/>
    <property type="molecule type" value="Genomic_DNA"/>
</dbReference>
<sequence length="201" mass="23297">MSRVSLSKASLAKQNQALRTYERFLPSLDLKRRQLMAERAKEMAARDAALRRIDALRERVRETLPMLAYHEVAVEDLVRVRGLRLGEENLLGVRLPRLDGLDLERADYGLLTKPHWVDSLLELLAETLHQRVLADLYEQRIAELDAAVRKVTQRVNLFDKVLIPRTRENIKRIRVYLSDAERAAIVRSKIAKNKRLRESLA</sequence>
<dbReference type="AlphaFoldDB" id="A0AAJ0U2Z8"/>
<name>A0AAJ0U2Z8_9GAMM</name>
<comment type="similarity">
    <text evidence="1">Belongs to the V-ATPase D subunit family.</text>
</comment>
<gene>
    <name evidence="4" type="ORF">CKO40_07130</name>
</gene>
<evidence type="ECO:0000256" key="2">
    <source>
        <dbReference type="ARBA" id="ARBA00022448"/>
    </source>
</evidence>
<dbReference type="Proteomes" id="UP001296776">
    <property type="component" value="Unassembled WGS sequence"/>
</dbReference>
<comment type="caution">
    <text evidence="4">The sequence shown here is derived from an EMBL/GenBank/DDBJ whole genome shotgun (WGS) entry which is preliminary data.</text>
</comment>
<organism evidence="4 5">
    <name type="scientific">Halochromatium glycolicum</name>
    <dbReference type="NCBI Taxonomy" id="85075"/>
    <lineage>
        <taxon>Bacteria</taxon>
        <taxon>Pseudomonadati</taxon>
        <taxon>Pseudomonadota</taxon>
        <taxon>Gammaproteobacteria</taxon>
        <taxon>Chromatiales</taxon>
        <taxon>Chromatiaceae</taxon>
        <taxon>Halochromatium</taxon>
    </lineage>
</organism>
<evidence type="ECO:0000256" key="3">
    <source>
        <dbReference type="ARBA" id="ARBA00023065"/>
    </source>
</evidence>
<reference evidence="4" key="2">
    <citation type="journal article" date="2020" name="Microorganisms">
        <title>Osmotic Adaptation and Compatible Solute Biosynthesis of Phototrophic Bacteria as Revealed from Genome Analyses.</title>
        <authorList>
            <person name="Imhoff J.F."/>
            <person name="Rahn T."/>
            <person name="Kunzel S."/>
            <person name="Keller A."/>
            <person name="Neulinger S.C."/>
        </authorList>
    </citation>
    <scope>NUCLEOTIDE SEQUENCE</scope>
    <source>
        <strain evidence="4">DSM 11080</strain>
    </source>
</reference>
<dbReference type="Pfam" id="PF01813">
    <property type="entry name" value="ATP-synt_D"/>
    <property type="match status" value="1"/>
</dbReference>
<evidence type="ECO:0000256" key="1">
    <source>
        <dbReference type="ARBA" id="ARBA00005850"/>
    </source>
</evidence>
<proteinExistence type="inferred from homology"/>
<evidence type="ECO:0000313" key="5">
    <source>
        <dbReference type="Proteomes" id="UP001296776"/>
    </source>
</evidence>
<keyword evidence="5" id="KW-1185">Reference proteome</keyword>
<dbReference type="GO" id="GO:0046961">
    <property type="term" value="F:proton-transporting ATPase activity, rotational mechanism"/>
    <property type="evidence" value="ECO:0007669"/>
    <property type="project" value="InterPro"/>
</dbReference>
<reference evidence="4" key="1">
    <citation type="submission" date="2017-08" db="EMBL/GenBank/DDBJ databases">
        <authorList>
            <person name="Imhoff J.F."/>
            <person name="Rahn T."/>
            <person name="Kuenzel S."/>
            <person name="Neulinger S.C."/>
        </authorList>
    </citation>
    <scope>NUCLEOTIDE SEQUENCE</scope>
    <source>
        <strain evidence="4">DSM 11080</strain>
    </source>
</reference>
<keyword evidence="3" id="KW-0406">Ion transport</keyword>
<dbReference type="NCBIfam" id="TIGR00309">
    <property type="entry name" value="V_ATPase_subD"/>
    <property type="match status" value="1"/>
</dbReference>
<dbReference type="PANTHER" id="PTHR11671">
    <property type="entry name" value="V-TYPE ATP SYNTHASE SUBUNIT D"/>
    <property type="match status" value="1"/>
</dbReference>
<dbReference type="Gene3D" id="1.10.287.3240">
    <property type="match status" value="1"/>
</dbReference>
<dbReference type="InterPro" id="IPR002699">
    <property type="entry name" value="V_ATPase_D"/>
</dbReference>
<dbReference type="RefSeq" id="WP_200345510.1">
    <property type="nucleotide sequence ID" value="NZ_NRSJ01000009.1"/>
</dbReference>